<reference evidence="7 8" key="2">
    <citation type="journal article" date="2016" name="Int. J. Syst. Evol. Microbiol.">
        <title>Bacillus gobiensis sp. nov., isolated from a soil sample.</title>
        <authorList>
            <person name="Liu B."/>
            <person name="Liu G.H."/>
            <person name="Cetin S."/>
            <person name="Schumann P."/>
            <person name="Pan Z.Z."/>
            <person name="Chen Q.Q."/>
        </authorList>
    </citation>
    <scope>NUCLEOTIDE SEQUENCE [LARGE SCALE GENOMIC DNA]</scope>
    <source>
        <strain evidence="7 8">FJAT-4402</strain>
    </source>
</reference>
<accession>A0A0M4FW83</accession>
<keyword evidence="3 6" id="KW-0812">Transmembrane</keyword>
<dbReference type="Gene3D" id="1.10.4160.10">
    <property type="entry name" value="Hydantoin permease"/>
    <property type="match status" value="1"/>
</dbReference>
<dbReference type="GO" id="GO:0005886">
    <property type="term" value="C:plasma membrane"/>
    <property type="evidence" value="ECO:0007669"/>
    <property type="project" value="TreeGrafter"/>
</dbReference>
<dbReference type="CDD" id="cd11485">
    <property type="entry name" value="SLC-NCS1sbd_YbbW-like"/>
    <property type="match status" value="1"/>
</dbReference>
<feature type="transmembrane region" description="Helical" evidence="6">
    <location>
        <begin position="270"/>
        <end position="294"/>
    </location>
</feature>
<dbReference type="InterPro" id="IPR001248">
    <property type="entry name" value="Pur-cyt_permease"/>
</dbReference>
<feature type="transmembrane region" description="Helical" evidence="6">
    <location>
        <begin position="190"/>
        <end position="209"/>
    </location>
</feature>
<dbReference type="InterPro" id="IPR045225">
    <property type="entry name" value="Uracil/uridine/allantoin_perm"/>
</dbReference>
<feature type="transmembrane region" description="Helical" evidence="6">
    <location>
        <begin position="314"/>
        <end position="339"/>
    </location>
</feature>
<dbReference type="STRING" id="1441095.AM592_16470"/>
<evidence type="ECO:0000256" key="1">
    <source>
        <dbReference type="ARBA" id="ARBA00004141"/>
    </source>
</evidence>
<dbReference type="GO" id="GO:0015205">
    <property type="term" value="F:nucleobase transmembrane transporter activity"/>
    <property type="evidence" value="ECO:0007669"/>
    <property type="project" value="TreeGrafter"/>
</dbReference>
<dbReference type="AlphaFoldDB" id="A0A0M4FW83"/>
<dbReference type="NCBIfam" id="TIGR00800">
    <property type="entry name" value="ncs1"/>
    <property type="match status" value="1"/>
</dbReference>
<dbReference type="RefSeq" id="WP_053604819.1">
    <property type="nucleotide sequence ID" value="NZ_CP012600.1"/>
</dbReference>
<feature type="transmembrane region" description="Helical" evidence="6">
    <location>
        <begin position="36"/>
        <end position="53"/>
    </location>
</feature>
<evidence type="ECO:0000256" key="2">
    <source>
        <dbReference type="ARBA" id="ARBA00008974"/>
    </source>
</evidence>
<protein>
    <submittedName>
        <fullName evidence="7">Nitrate reductase</fullName>
    </submittedName>
</protein>
<dbReference type="PANTHER" id="PTHR30618">
    <property type="entry name" value="NCS1 FAMILY PURINE/PYRIMIDINE TRANSPORTER"/>
    <property type="match status" value="1"/>
</dbReference>
<feature type="transmembrane region" description="Helical" evidence="6">
    <location>
        <begin position="65"/>
        <end position="86"/>
    </location>
</feature>
<keyword evidence="5 6" id="KW-0472">Membrane</keyword>
<name>A0A0M4FW83_9BACI</name>
<evidence type="ECO:0000313" key="7">
    <source>
        <dbReference type="EMBL" id="ALC82993.1"/>
    </source>
</evidence>
<reference evidence="8" key="1">
    <citation type="submission" date="2015-08" db="EMBL/GenBank/DDBJ databases">
        <title>Genome sequencing project for genomic taxonomy and phylogenomics of Bacillus-like bacteria.</title>
        <authorList>
            <person name="Liu B."/>
            <person name="Wang J."/>
            <person name="Zhu Y."/>
            <person name="Liu G."/>
            <person name="Chen Q."/>
            <person name="Chen Z."/>
            <person name="Lan J."/>
            <person name="Che J."/>
            <person name="Ge C."/>
            <person name="Shi H."/>
            <person name="Pan Z."/>
            <person name="Liu X."/>
        </authorList>
    </citation>
    <scope>NUCLEOTIDE SEQUENCE [LARGE SCALE GENOMIC DNA]</scope>
    <source>
        <strain evidence="8">FJAT-4402</strain>
    </source>
</reference>
<proteinExistence type="inferred from homology"/>
<feature type="transmembrane region" description="Helical" evidence="6">
    <location>
        <begin position="429"/>
        <end position="449"/>
    </location>
</feature>
<feature type="transmembrane region" description="Helical" evidence="6">
    <location>
        <begin position="229"/>
        <end position="249"/>
    </location>
</feature>
<gene>
    <name evidence="7" type="ORF">AM592_16470</name>
</gene>
<organism evidence="7 8">
    <name type="scientific">Bacillus gobiensis</name>
    <dbReference type="NCBI Taxonomy" id="1441095"/>
    <lineage>
        <taxon>Bacteria</taxon>
        <taxon>Bacillati</taxon>
        <taxon>Bacillota</taxon>
        <taxon>Bacilli</taxon>
        <taxon>Bacillales</taxon>
        <taxon>Bacillaceae</taxon>
        <taxon>Bacillus</taxon>
    </lineage>
</organism>
<sequence>MSTISPEATNALNVKDPSLYNEDLAPVPKEKRNWNWINYTTVWMGMVHNIVAYETAGSLLGLGMSVWQALATVIIANIILIIVMWLNSVAGAKYGLPFPVLVRASFGYNGAHFPILIRAFVAIFWFAVQAYAGSMAVGAVLGALIPGWNSLSAFNILGMGLNEAIAVALFWILHAYIISHGMERVKFFELWAGPLVIVLGLGLVVWAIFVSRGLGPLFEEPSTLSGGEFWGIFWVSVTGLVGTWATLILNIPDFTRFSRSQRDQVIGQAIGLPGTAILFAIMSIITTSGTVIAFGEPIWNPVELLQRFDNPIVLILGAFALLIATLSVNVAANVVSPAYDLVNLLPQKLTFVRAGLISIVVAIFFMPWLWFDNAGTIFNVLGAIGGALGPVAGIMVADFYFVRKGNYDLDSFYKKDGIYAYKNGWNPKALIALGIGLLASFIGLIIPALQQLYTYSWFLGIGAGFVSYLLLMRTSSSGQEAEIEKAPPTVN</sequence>
<evidence type="ECO:0000256" key="5">
    <source>
        <dbReference type="ARBA" id="ARBA00023136"/>
    </source>
</evidence>
<dbReference type="PATRIC" id="fig|1441095.3.peg.3643"/>
<evidence type="ECO:0000256" key="6">
    <source>
        <dbReference type="SAM" id="Phobius"/>
    </source>
</evidence>
<feature type="transmembrane region" description="Helical" evidence="6">
    <location>
        <begin position="351"/>
        <end position="371"/>
    </location>
</feature>
<comment type="subcellular location">
    <subcellularLocation>
        <location evidence="1">Membrane</location>
        <topology evidence="1">Multi-pass membrane protein</topology>
    </subcellularLocation>
</comment>
<dbReference type="Pfam" id="PF02133">
    <property type="entry name" value="Transp_cyt_pur"/>
    <property type="match status" value="1"/>
</dbReference>
<feature type="transmembrane region" description="Helical" evidence="6">
    <location>
        <begin position="154"/>
        <end position="178"/>
    </location>
</feature>
<dbReference type="InterPro" id="IPR012681">
    <property type="entry name" value="NCS1"/>
</dbReference>
<keyword evidence="8" id="KW-1185">Reference proteome</keyword>
<feature type="transmembrane region" description="Helical" evidence="6">
    <location>
        <begin position="455"/>
        <end position="471"/>
    </location>
</feature>
<evidence type="ECO:0000256" key="4">
    <source>
        <dbReference type="ARBA" id="ARBA00022989"/>
    </source>
</evidence>
<dbReference type="PANTHER" id="PTHR30618:SF0">
    <property type="entry name" value="PURINE-URACIL PERMEASE NCS1"/>
    <property type="match status" value="1"/>
</dbReference>
<keyword evidence="4 6" id="KW-1133">Transmembrane helix</keyword>
<dbReference type="Proteomes" id="UP000067625">
    <property type="component" value="Chromosome"/>
</dbReference>
<dbReference type="EMBL" id="CP012600">
    <property type="protein sequence ID" value="ALC82993.1"/>
    <property type="molecule type" value="Genomic_DNA"/>
</dbReference>
<feature type="transmembrane region" description="Helical" evidence="6">
    <location>
        <begin position="377"/>
        <end position="402"/>
    </location>
</feature>
<comment type="similarity">
    <text evidence="2">Belongs to the purine-cytosine permease (2.A.39) family.</text>
</comment>
<evidence type="ECO:0000313" key="8">
    <source>
        <dbReference type="Proteomes" id="UP000067625"/>
    </source>
</evidence>
<evidence type="ECO:0000256" key="3">
    <source>
        <dbReference type="ARBA" id="ARBA00022692"/>
    </source>
</evidence>